<organism evidence="5">
    <name type="scientific">Phytophthora nicotianae</name>
    <name type="common">Potato buckeye rot agent</name>
    <name type="synonym">Phytophthora parasitica</name>
    <dbReference type="NCBI Taxonomy" id="4792"/>
    <lineage>
        <taxon>Eukaryota</taxon>
        <taxon>Sar</taxon>
        <taxon>Stramenopiles</taxon>
        <taxon>Oomycota</taxon>
        <taxon>Peronosporomycetes</taxon>
        <taxon>Peronosporales</taxon>
        <taxon>Peronosporaceae</taxon>
        <taxon>Phytophthora</taxon>
    </lineage>
</organism>
<dbReference type="InterPro" id="IPR015421">
    <property type="entry name" value="PyrdxlP-dep_Trfase_major"/>
</dbReference>
<accession>W2FQT8</accession>
<name>W2FQT8_PHYNI</name>
<dbReference type="GO" id="GO:0005829">
    <property type="term" value="C:cytosol"/>
    <property type="evidence" value="ECO:0007669"/>
    <property type="project" value="TreeGrafter"/>
</dbReference>
<dbReference type="GO" id="GO:0008732">
    <property type="term" value="F:L-allo-threonine aldolase activity"/>
    <property type="evidence" value="ECO:0007669"/>
    <property type="project" value="TreeGrafter"/>
</dbReference>
<protein>
    <recommendedName>
        <fullName evidence="4">Aromatic amino acid beta-eliminating lyase/threonine aldolase domain-containing protein</fullName>
    </recommendedName>
</protein>
<reference evidence="5" key="1">
    <citation type="submission" date="2013-11" db="EMBL/GenBank/DDBJ databases">
        <title>The Genome Sequence of Phytophthora parasitica CJ02B3.</title>
        <authorList>
            <consortium name="The Broad Institute Genomics Platform"/>
            <person name="Russ C."/>
            <person name="Tyler B."/>
            <person name="Panabieres F."/>
            <person name="Shan W."/>
            <person name="Tripathy S."/>
            <person name="Grunwald N."/>
            <person name="Machado M."/>
            <person name="Johnson C.S."/>
            <person name="Arredondo F."/>
            <person name="Hong C."/>
            <person name="Coffey M."/>
            <person name="Young S.K."/>
            <person name="Zeng Q."/>
            <person name="Gargeya S."/>
            <person name="Fitzgerald M."/>
            <person name="Abouelleil A."/>
            <person name="Alvarado L."/>
            <person name="Chapman S.B."/>
            <person name="Gainer-Dewar J."/>
            <person name="Goldberg J."/>
            <person name="Griggs A."/>
            <person name="Gujja S."/>
            <person name="Hansen M."/>
            <person name="Howarth C."/>
            <person name="Imamovic A."/>
            <person name="Ireland A."/>
            <person name="Larimer J."/>
            <person name="McCowan C."/>
            <person name="Murphy C."/>
            <person name="Pearson M."/>
            <person name="Poon T.W."/>
            <person name="Priest M."/>
            <person name="Roberts A."/>
            <person name="Saif S."/>
            <person name="Shea T."/>
            <person name="Sykes S."/>
            <person name="Wortman J."/>
            <person name="Nusbaum C."/>
            <person name="Birren B."/>
        </authorList>
    </citation>
    <scope>NUCLEOTIDE SEQUENCE [LARGE SCALE GENOMIC DNA]</scope>
    <source>
        <strain evidence="5">CJ02B3</strain>
    </source>
</reference>
<feature type="domain" description="Aromatic amino acid beta-eliminating lyase/threonine aldolase" evidence="4">
    <location>
        <begin position="162"/>
        <end position="302"/>
    </location>
</feature>
<dbReference type="AlphaFoldDB" id="W2FQT8"/>
<dbReference type="Gene3D" id="3.40.640.10">
    <property type="entry name" value="Type I PLP-dependent aspartate aminotransferase-like (Major domain)"/>
    <property type="match status" value="1"/>
</dbReference>
<evidence type="ECO:0000259" key="4">
    <source>
        <dbReference type="Pfam" id="PF01212"/>
    </source>
</evidence>
<comment type="similarity">
    <text evidence="2">Belongs to the threonine aldolase family.</text>
</comment>
<evidence type="ECO:0000256" key="1">
    <source>
        <dbReference type="ARBA" id="ARBA00001933"/>
    </source>
</evidence>
<dbReference type="VEuPathDB" id="FungiDB:PPTG_18432"/>
<dbReference type="VEuPathDB" id="FungiDB:PPTG_18433"/>
<dbReference type="GO" id="GO:0006567">
    <property type="term" value="P:L-threonine catabolic process"/>
    <property type="evidence" value="ECO:0007669"/>
    <property type="project" value="TreeGrafter"/>
</dbReference>
<dbReference type="InterPro" id="IPR001597">
    <property type="entry name" value="ArAA_b-elim_lyase/Thr_aldolase"/>
</dbReference>
<sequence length="309" mass="34301">MDAGKAAKITAVRSHVRKTSEKQIVLESPAKRLVPTTEPDRVLAFGSPERRSSTSRRNVAVHFREGETLPEDADDLIDEEDDSEHSAEVDCVSYWEQVLSVMNESDEDTQVAALLESMTRSISADAENAEEVEDIPLQPAERHPLPEDATLCAQESLVLRGLRGRKSVRYLCSGAMSNFTAIGTYSNQWDVALCGDKSHIFVYEGGVSPCMGVSLHTVPNQPNRILNIKDIHNVICDNDVHYFRTRLVEIEKTQNSHDGRVLPMPCILDVEQFCHERNLLLHGDGARLVNTSVASGIPMDDLVPRSRSV</sequence>
<gene>
    <name evidence="5" type="ORF">L915_20577</name>
</gene>
<proteinExistence type="inferred from homology"/>
<keyword evidence="3" id="KW-0663">Pyridoxal phosphate</keyword>
<dbReference type="InterPro" id="IPR015424">
    <property type="entry name" value="PyrdxlP-dep_Trfase"/>
</dbReference>
<dbReference type="Pfam" id="PF01212">
    <property type="entry name" value="Beta_elim_lyase"/>
    <property type="match status" value="1"/>
</dbReference>
<dbReference type="Proteomes" id="UP000053236">
    <property type="component" value="Unassembled WGS sequence"/>
</dbReference>
<dbReference type="SUPFAM" id="SSF53383">
    <property type="entry name" value="PLP-dependent transferases"/>
    <property type="match status" value="1"/>
</dbReference>
<comment type="cofactor">
    <cofactor evidence="1">
        <name>pyridoxal 5'-phosphate</name>
        <dbReference type="ChEBI" id="CHEBI:597326"/>
    </cofactor>
</comment>
<evidence type="ECO:0000256" key="2">
    <source>
        <dbReference type="ARBA" id="ARBA00006966"/>
    </source>
</evidence>
<evidence type="ECO:0000313" key="5">
    <source>
        <dbReference type="EMBL" id="ETK72301.1"/>
    </source>
</evidence>
<dbReference type="PANTHER" id="PTHR48097:SF9">
    <property type="entry name" value="L-THREONINE ALDOLASE"/>
    <property type="match status" value="1"/>
</dbReference>
<dbReference type="EMBL" id="KI689617">
    <property type="protein sequence ID" value="ETK72301.1"/>
    <property type="molecule type" value="Genomic_DNA"/>
</dbReference>
<dbReference type="PANTHER" id="PTHR48097">
    <property type="entry name" value="L-THREONINE ALDOLASE-RELATED"/>
    <property type="match status" value="1"/>
</dbReference>
<evidence type="ECO:0000256" key="3">
    <source>
        <dbReference type="ARBA" id="ARBA00022898"/>
    </source>
</evidence>
<dbReference type="GO" id="GO:0006545">
    <property type="term" value="P:glycine biosynthetic process"/>
    <property type="evidence" value="ECO:0007669"/>
    <property type="project" value="TreeGrafter"/>
</dbReference>